<dbReference type="AlphaFoldDB" id="A0A917WV27"/>
<name>A0A917WV27_9ACTN</name>
<dbReference type="GO" id="GO:0003677">
    <property type="term" value="F:DNA binding"/>
    <property type="evidence" value="ECO:0007669"/>
    <property type="project" value="InterPro"/>
</dbReference>
<dbReference type="InterPro" id="IPR004401">
    <property type="entry name" value="YbaB/EbfC"/>
</dbReference>
<keyword evidence="2" id="KW-1185">Reference proteome</keyword>
<proteinExistence type="predicted"/>
<dbReference type="RefSeq" id="WP_190250988.1">
    <property type="nucleotide sequence ID" value="NZ_BMPI01000015.1"/>
</dbReference>
<reference evidence="1" key="1">
    <citation type="journal article" date="2014" name="Int. J. Syst. Evol. Microbiol.">
        <title>Complete genome sequence of Corynebacterium casei LMG S-19264T (=DSM 44701T), isolated from a smear-ripened cheese.</title>
        <authorList>
            <consortium name="US DOE Joint Genome Institute (JGI-PGF)"/>
            <person name="Walter F."/>
            <person name="Albersmeier A."/>
            <person name="Kalinowski J."/>
            <person name="Ruckert C."/>
        </authorList>
    </citation>
    <scope>NUCLEOTIDE SEQUENCE</scope>
    <source>
        <strain evidence="1">JCM 19831</strain>
    </source>
</reference>
<dbReference type="InterPro" id="IPR036894">
    <property type="entry name" value="YbaB-like_sf"/>
</dbReference>
<accession>A0A917WV27</accession>
<dbReference type="Gene3D" id="3.30.1310.10">
    <property type="entry name" value="Nucleoid-associated protein YbaB-like domain"/>
    <property type="match status" value="1"/>
</dbReference>
<evidence type="ECO:0008006" key="3">
    <source>
        <dbReference type="Google" id="ProtNLM"/>
    </source>
</evidence>
<dbReference type="Pfam" id="PF02575">
    <property type="entry name" value="YbaB_DNA_bd"/>
    <property type="match status" value="1"/>
</dbReference>
<dbReference type="SUPFAM" id="SSF82607">
    <property type="entry name" value="YbaB-like"/>
    <property type="match status" value="1"/>
</dbReference>
<reference evidence="1" key="2">
    <citation type="submission" date="2020-09" db="EMBL/GenBank/DDBJ databases">
        <authorList>
            <person name="Sun Q."/>
            <person name="Ohkuma M."/>
        </authorList>
    </citation>
    <scope>NUCLEOTIDE SEQUENCE</scope>
    <source>
        <strain evidence="1">JCM 19831</strain>
    </source>
</reference>
<evidence type="ECO:0000313" key="1">
    <source>
        <dbReference type="EMBL" id="GGM31479.1"/>
    </source>
</evidence>
<dbReference type="EMBL" id="BMPI01000015">
    <property type="protein sequence ID" value="GGM31479.1"/>
    <property type="molecule type" value="Genomic_DNA"/>
</dbReference>
<protein>
    <recommendedName>
        <fullName evidence="3">YbaB/EbfC family nucleoid-associated protein</fullName>
    </recommendedName>
</protein>
<comment type="caution">
    <text evidence="1">The sequence shown here is derived from an EMBL/GenBank/DDBJ whole genome shotgun (WGS) entry which is preliminary data.</text>
</comment>
<evidence type="ECO:0000313" key="2">
    <source>
        <dbReference type="Proteomes" id="UP000642070"/>
    </source>
</evidence>
<gene>
    <name evidence="1" type="ORF">GCM10007977_035920</name>
</gene>
<dbReference type="Proteomes" id="UP000642070">
    <property type="component" value="Unassembled WGS sequence"/>
</dbReference>
<organism evidence="1 2">
    <name type="scientific">Dactylosporangium sucinum</name>
    <dbReference type="NCBI Taxonomy" id="1424081"/>
    <lineage>
        <taxon>Bacteria</taxon>
        <taxon>Bacillati</taxon>
        <taxon>Actinomycetota</taxon>
        <taxon>Actinomycetes</taxon>
        <taxon>Micromonosporales</taxon>
        <taxon>Micromonosporaceae</taxon>
        <taxon>Dactylosporangium</taxon>
    </lineage>
</organism>
<sequence>MTNPYQAVIAGAKGSTGPGEEMELRRAAAAMEDILSRITALRDGEHEGWDSTGTIRALVQGTGKLLKVDIGARAVRDIPSHELGRHCIEAINAARVRIGEAMRETLSDLSGGAVELDQIPRVDPLTYWRDKMRELR</sequence>